<gene>
    <name evidence="1" type="ORF">C7J97_05660</name>
</gene>
<evidence type="ECO:0000313" key="1">
    <source>
        <dbReference type="EMBL" id="RCH46986.1"/>
    </source>
</evidence>
<protein>
    <submittedName>
        <fullName evidence="1">Pentapeptide repeat-containing protein</fullName>
    </submittedName>
</protein>
<reference evidence="1 2" key="1">
    <citation type="submission" date="2018-03" db="EMBL/GenBank/DDBJ databases">
        <title>Complete genome sequencing of Faecalibacterium prausnitzii strains isolated from the human gut.</title>
        <authorList>
            <person name="Fitzgerald B.C."/>
            <person name="Shkoporov A.N."/>
            <person name="Ross P.R."/>
            <person name="Hill C."/>
        </authorList>
    </citation>
    <scope>NUCLEOTIDE SEQUENCE [LARGE SCALE GENOMIC DNA]</scope>
    <source>
        <strain evidence="1 2">ATCC 27768</strain>
    </source>
</reference>
<accession>A0A367G8G7</accession>
<name>A0A367G8G7_9FIRM</name>
<dbReference type="Pfam" id="PF13599">
    <property type="entry name" value="Pentapeptide_4"/>
    <property type="match status" value="1"/>
</dbReference>
<dbReference type="AlphaFoldDB" id="A0A367G8G7"/>
<dbReference type="Gene3D" id="2.160.20.80">
    <property type="entry name" value="E3 ubiquitin-protein ligase SopA"/>
    <property type="match status" value="1"/>
</dbReference>
<dbReference type="PANTHER" id="PTHR42999:SF1">
    <property type="entry name" value="PENTAPEPTIDE REPEAT-CONTAINING PROTEIN"/>
    <property type="match status" value="1"/>
</dbReference>
<dbReference type="InterPro" id="IPR001646">
    <property type="entry name" value="5peptide_repeat"/>
</dbReference>
<comment type="caution">
    <text evidence="1">The sequence shown here is derived from an EMBL/GenBank/DDBJ whole genome shotgun (WGS) entry which is preliminary data.</text>
</comment>
<dbReference type="SUPFAM" id="SSF141571">
    <property type="entry name" value="Pentapeptide repeat-like"/>
    <property type="match status" value="1"/>
</dbReference>
<dbReference type="Proteomes" id="UP000252378">
    <property type="component" value="Unassembled WGS sequence"/>
</dbReference>
<dbReference type="RefSeq" id="WP_113992946.1">
    <property type="nucleotide sequence ID" value="NZ_CP157369.1"/>
</dbReference>
<dbReference type="InterPro" id="IPR052949">
    <property type="entry name" value="PA_immunity-related"/>
</dbReference>
<dbReference type="Pfam" id="PF00805">
    <property type="entry name" value="Pentapeptide"/>
    <property type="match status" value="1"/>
</dbReference>
<dbReference type="PANTHER" id="PTHR42999">
    <property type="entry name" value="ANTIBIOTIC RESISTANCE PROTEIN MCBG"/>
    <property type="match status" value="1"/>
</dbReference>
<proteinExistence type="predicted"/>
<dbReference type="EMBL" id="PXUP01000006">
    <property type="protein sequence ID" value="RCH46986.1"/>
    <property type="molecule type" value="Genomic_DNA"/>
</dbReference>
<sequence length="214" mass="24374">MCWRVAPPCWKNCDKKGKATTERYCEGERFTGLSFAGEAFESCDFADCVFVDCSFSKCELDHTTLNECRFVRCEITGLRSVSSSVQSLDFEDCRLQEIEWASLLSNGAFPDPIHTLKDCSLKYNTFTEMNFNRFDFSNGNEIVGSMFAKCEMQLASFKGTELHETEFYQCDLRKADFRDATGYKVDILGSRMKDARFSLPEAVNLLADLKIKLS</sequence>
<organism evidence="1 2">
    <name type="scientific">Faecalibacterium prausnitzii</name>
    <dbReference type="NCBI Taxonomy" id="853"/>
    <lineage>
        <taxon>Bacteria</taxon>
        <taxon>Bacillati</taxon>
        <taxon>Bacillota</taxon>
        <taxon>Clostridia</taxon>
        <taxon>Eubacteriales</taxon>
        <taxon>Oscillospiraceae</taxon>
        <taxon>Faecalibacterium</taxon>
    </lineage>
</organism>
<evidence type="ECO:0000313" key="2">
    <source>
        <dbReference type="Proteomes" id="UP000252378"/>
    </source>
</evidence>